<dbReference type="AlphaFoldDB" id="A0AAD4V4G3"/>
<keyword evidence="2" id="KW-1185">Reference proteome</keyword>
<proteinExistence type="predicted"/>
<evidence type="ECO:0000313" key="1">
    <source>
        <dbReference type="EMBL" id="KAI5318284.1"/>
    </source>
</evidence>
<reference evidence="1 2" key="1">
    <citation type="journal article" date="2022" name="G3 (Bethesda)">
        <title>Whole-genome sequence and methylome profiling of the almond [Prunus dulcis (Mill.) D.A. Webb] cultivar 'Nonpareil'.</title>
        <authorList>
            <person name="D'Amico-Willman K.M."/>
            <person name="Ouma W.Z."/>
            <person name="Meulia T."/>
            <person name="Sideli G.M."/>
            <person name="Gradziel T.M."/>
            <person name="Fresnedo-Ramirez J."/>
        </authorList>
    </citation>
    <scope>NUCLEOTIDE SEQUENCE [LARGE SCALE GENOMIC DNA]</scope>
    <source>
        <strain evidence="1">Clone GOH B32 T37-40</strain>
    </source>
</reference>
<name>A0AAD4V4G3_PRUDU</name>
<dbReference type="EMBL" id="JAJFAZ020000007">
    <property type="protein sequence ID" value="KAI5318284.1"/>
    <property type="molecule type" value="Genomic_DNA"/>
</dbReference>
<organism evidence="1 2">
    <name type="scientific">Prunus dulcis</name>
    <name type="common">Almond</name>
    <name type="synonym">Amygdalus dulcis</name>
    <dbReference type="NCBI Taxonomy" id="3755"/>
    <lineage>
        <taxon>Eukaryota</taxon>
        <taxon>Viridiplantae</taxon>
        <taxon>Streptophyta</taxon>
        <taxon>Embryophyta</taxon>
        <taxon>Tracheophyta</taxon>
        <taxon>Spermatophyta</taxon>
        <taxon>Magnoliopsida</taxon>
        <taxon>eudicotyledons</taxon>
        <taxon>Gunneridae</taxon>
        <taxon>Pentapetalae</taxon>
        <taxon>rosids</taxon>
        <taxon>fabids</taxon>
        <taxon>Rosales</taxon>
        <taxon>Rosaceae</taxon>
        <taxon>Amygdaloideae</taxon>
        <taxon>Amygdaleae</taxon>
        <taxon>Prunus</taxon>
    </lineage>
</organism>
<sequence>MSDEICEKMATLKLSGKHIKESKTELEQQRGELLNLRSGQSTVLMEVDRLKQELVDASHNRDEEYQANKK</sequence>
<comment type="caution">
    <text evidence="1">The sequence shown here is derived from an EMBL/GenBank/DDBJ whole genome shotgun (WGS) entry which is preliminary data.</text>
</comment>
<dbReference type="Proteomes" id="UP001054821">
    <property type="component" value="Chromosome 7"/>
</dbReference>
<accession>A0AAD4V4G3</accession>
<gene>
    <name evidence="1" type="ORF">L3X38_037992</name>
</gene>
<protein>
    <submittedName>
        <fullName evidence="1">Uncharacterized protein</fullName>
    </submittedName>
</protein>
<evidence type="ECO:0000313" key="2">
    <source>
        <dbReference type="Proteomes" id="UP001054821"/>
    </source>
</evidence>